<feature type="transmembrane region" description="Helical" evidence="22">
    <location>
        <begin position="267"/>
        <end position="288"/>
    </location>
</feature>
<keyword evidence="15" id="KW-0407">Ion channel</keyword>
<feature type="transmembrane region" description="Helical" evidence="22">
    <location>
        <begin position="480"/>
        <end position="504"/>
    </location>
</feature>
<evidence type="ECO:0000256" key="15">
    <source>
        <dbReference type="ARBA" id="ARBA00023303"/>
    </source>
</evidence>
<feature type="transmembrane region" description="Helical" evidence="22">
    <location>
        <begin position="575"/>
        <end position="598"/>
    </location>
</feature>
<dbReference type="EnsemblMetazoa" id="AAEL027774-RE">
    <property type="protein sequence ID" value="AAEL027774-PE"/>
    <property type="gene ID" value="AAEL027774"/>
</dbReference>
<comment type="subcellular location">
    <subcellularLocation>
        <location evidence="1 20">Membrane</location>
        <topology evidence="1 20">Multi-pass membrane protein</topology>
    </subcellularLocation>
</comment>
<keyword evidence="6 22" id="KW-0812">Transmembrane</keyword>
<dbReference type="FunFam" id="1.10.287.70:FF:000023">
    <property type="entry name" value="Voltage-dependent R-type calcium channel subunit alpha"/>
    <property type="match status" value="1"/>
</dbReference>
<evidence type="ECO:0000256" key="16">
    <source>
        <dbReference type="ARBA" id="ARBA00061395"/>
    </source>
</evidence>
<feature type="compositionally biased region" description="Acidic residues" evidence="21">
    <location>
        <begin position="737"/>
        <end position="746"/>
    </location>
</feature>
<keyword evidence="12" id="KW-0406">Ion transport</keyword>
<keyword evidence="13 22" id="KW-0472">Membrane</keyword>
<evidence type="ECO:0000313" key="26">
    <source>
        <dbReference type="Proteomes" id="UP000008820"/>
    </source>
</evidence>
<feature type="transmembrane region" description="Helical" evidence="22">
    <location>
        <begin position="1027"/>
        <end position="1052"/>
    </location>
</feature>
<feature type="transmembrane region" description="Helical" evidence="22">
    <location>
        <begin position="1272"/>
        <end position="1296"/>
    </location>
</feature>
<evidence type="ECO:0000256" key="4">
    <source>
        <dbReference type="ARBA" id="ARBA00022568"/>
    </source>
</evidence>
<feature type="binding site" evidence="18">
    <location>
        <position position="629"/>
    </location>
    <ligand>
        <name>Ca(2+)</name>
        <dbReference type="ChEBI" id="CHEBI:29108"/>
    </ligand>
</feature>
<dbReference type="SUPFAM" id="SSF81324">
    <property type="entry name" value="Voltage-gated potassium channels"/>
    <property type="match status" value="4"/>
</dbReference>
<dbReference type="GO" id="GO:0005891">
    <property type="term" value="C:voltage-gated calcium channel complex"/>
    <property type="evidence" value="ECO:0007669"/>
    <property type="project" value="InterPro"/>
</dbReference>
<dbReference type="FunFam" id="1.10.287.70:FF:000059">
    <property type="entry name" value="Voltage-dependent N-type calcium channel subunit alpha"/>
    <property type="match status" value="1"/>
</dbReference>
<feature type="compositionally biased region" description="Basic and acidic residues" evidence="21">
    <location>
        <begin position="1695"/>
        <end position="1710"/>
    </location>
</feature>
<feature type="glycosylation site" description="N-linked (GlcNAc...) asparagine" evidence="19">
    <location>
        <position position="246"/>
    </location>
</feature>
<feature type="region of interest" description="Disordered" evidence="21">
    <location>
        <begin position="1686"/>
        <end position="1710"/>
    </location>
</feature>
<keyword evidence="8" id="KW-0677">Repeat</keyword>
<feature type="transmembrane region" description="Helical" evidence="22">
    <location>
        <begin position="176"/>
        <end position="198"/>
    </location>
</feature>
<feature type="transmembrane region" description="Helical" evidence="22">
    <location>
        <begin position="777"/>
        <end position="796"/>
    </location>
</feature>
<feature type="transmembrane region" description="Helical" evidence="22">
    <location>
        <begin position="913"/>
        <end position="935"/>
    </location>
</feature>
<keyword evidence="5 20" id="KW-0107">Calcium channel</keyword>
<dbReference type="InterPro" id="IPR002048">
    <property type="entry name" value="EF_hand_dom"/>
</dbReference>
<dbReference type="Gene3D" id="1.10.287.70">
    <property type="match status" value="4"/>
</dbReference>
<feature type="transmembrane region" description="Helical" evidence="22">
    <location>
        <begin position="1229"/>
        <end position="1252"/>
    </location>
</feature>
<dbReference type="GO" id="GO:0016324">
    <property type="term" value="C:apical plasma membrane"/>
    <property type="evidence" value="ECO:0007669"/>
    <property type="project" value="UniProtKB-ARBA"/>
</dbReference>
<dbReference type="GO" id="GO:0042045">
    <property type="term" value="P:epithelial fluid transport"/>
    <property type="evidence" value="ECO:0007669"/>
    <property type="project" value="UniProtKB-ARBA"/>
</dbReference>
<feature type="transmembrane region" description="Helical" evidence="22">
    <location>
        <begin position="48"/>
        <end position="65"/>
    </location>
</feature>
<feature type="domain" description="EF-hand" evidence="23">
    <location>
        <begin position="1357"/>
        <end position="1392"/>
    </location>
</feature>
<evidence type="ECO:0000256" key="5">
    <source>
        <dbReference type="ARBA" id="ARBA00022673"/>
    </source>
</evidence>
<feature type="transmembrane region" description="Helical" evidence="22">
    <location>
        <begin position="1135"/>
        <end position="1156"/>
    </location>
</feature>
<evidence type="ECO:0000256" key="8">
    <source>
        <dbReference type="ARBA" id="ARBA00022737"/>
    </source>
</evidence>
<keyword evidence="26" id="KW-1185">Reference proteome</keyword>
<feature type="binding site" evidence="18">
    <location>
        <position position="998"/>
    </location>
    <ligand>
        <name>Ca(2+)</name>
        <dbReference type="ChEBI" id="CHEBI:29108"/>
    </ligand>
</feature>
<evidence type="ECO:0000256" key="19">
    <source>
        <dbReference type="PIRSR" id="PIRSR602077-3"/>
    </source>
</evidence>
<dbReference type="PANTHER" id="PTHR45628">
    <property type="entry name" value="VOLTAGE-DEPENDENT CALCIUM CHANNEL TYPE A SUBUNIT ALPHA-1"/>
    <property type="match status" value="1"/>
</dbReference>
<comment type="similarity">
    <text evidence="16 20">Belongs to the calcium channel alpha-1 subunit (TC 1.A.1.11) family.</text>
</comment>
<gene>
    <name evidence="25" type="primary">5564344</name>
    <name evidence="24" type="synonym">110680453</name>
</gene>
<evidence type="ECO:0000259" key="23">
    <source>
        <dbReference type="PROSITE" id="PS50222"/>
    </source>
</evidence>
<evidence type="ECO:0000256" key="14">
    <source>
        <dbReference type="ARBA" id="ARBA00023180"/>
    </source>
</evidence>
<evidence type="ECO:0000313" key="24">
    <source>
        <dbReference type="EnsemblMetazoa" id="AAEL027127-PJ"/>
    </source>
</evidence>
<dbReference type="PROSITE" id="PS50222">
    <property type="entry name" value="EF_HAND_2"/>
    <property type="match status" value="1"/>
</dbReference>
<dbReference type="FunFam" id="1.10.238.10:FF:000063">
    <property type="entry name" value="Voltage-dependent N-type calcium channel subunit alpha"/>
    <property type="match status" value="1"/>
</dbReference>
<evidence type="ECO:0000256" key="13">
    <source>
        <dbReference type="ARBA" id="ARBA00023136"/>
    </source>
</evidence>
<keyword evidence="4 20" id="KW-0109">Calcium transport</keyword>
<dbReference type="InterPro" id="IPR027359">
    <property type="entry name" value="Volt_channel_dom_sf"/>
</dbReference>
<feature type="compositionally biased region" description="Basic and acidic residues" evidence="21">
    <location>
        <begin position="726"/>
        <end position="736"/>
    </location>
</feature>
<feature type="transmembrane region" description="Helical" evidence="22">
    <location>
        <begin position="300"/>
        <end position="322"/>
    </location>
</feature>
<feature type="transmembrane region" description="Helical" evidence="22">
    <location>
        <begin position="1168"/>
        <end position="1189"/>
    </location>
</feature>
<dbReference type="InterPro" id="IPR031649">
    <property type="entry name" value="GPHH_dom"/>
</dbReference>
<evidence type="ECO:0000313" key="25">
    <source>
        <dbReference type="EnsemblMetazoa" id="AAEL027774-PE"/>
    </source>
</evidence>
<evidence type="ECO:0000256" key="18">
    <source>
        <dbReference type="PIRSR" id="PIRSR602077-1"/>
    </source>
</evidence>
<reference evidence="25" key="2">
    <citation type="submission" date="2020-05" db="UniProtKB">
        <authorList>
            <consortium name="EnsemblMetazoa"/>
        </authorList>
    </citation>
    <scope>IDENTIFICATION</scope>
    <source>
        <strain evidence="25">LVP_AGWG</strain>
    </source>
</reference>
<dbReference type="Pfam" id="PF16905">
    <property type="entry name" value="GPHH"/>
    <property type="match status" value="1"/>
</dbReference>
<dbReference type="PRINTS" id="PR00167">
    <property type="entry name" value="CACHANNEL"/>
</dbReference>
<dbReference type="PANTHER" id="PTHR45628:SF7">
    <property type="entry name" value="VOLTAGE-DEPENDENT CALCIUM CHANNEL TYPE A SUBUNIT ALPHA-1"/>
    <property type="match status" value="1"/>
</dbReference>
<keyword evidence="7 18" id="KW-0479">Metal-binding</keyword>
<feature type="region of interest" description="Disordered" evidence="21">
    <location>
        <begin position="1"/>
        <end position="24"/>
    </location>
</feature>
<evidence type="ECO:0000256" key="9">
    <source>
        <dbReference type="ARBA" id="ARBA00022837"/>
    </source>
</evidence>
<dbReference type="Gene3D" id="6.10.250.2180">
    <property type="match status" value="1"/>
</dbReference>
<organism evidence="25 26">
    <name type="scientific">Aedes aegypti</name>
    <name type="common">Yellowfever mosquito</name>
    <name type="synonym">Culex aegypti</name>
    <dbReference type="NCBI Taxonomy" id="7159"/>
    <lineage>
        <taxon>Eukaryota</taxon>
        <taxon>Metazoa</taxon>
        <taxon>Ecdysozoa</taxon>
        <taxon>Arthropoda</taxon>
        <taxon>Hexapoda</taxon>
        <taxon>Insecta</taxon>
        <taxon>Pterygota</taxon>
        <taxon>Neoptera</taxon>
        <taxon>Endopterygota</taxon>
        <taxon>Diptera</taxon>
        <taxon>Nematocera</taxon>
        <taxon>Culicoidea</taxon>
        <taxon>Culicidae</taxon>
        <taxon>Culicinae</taxon>
        <taxon>Aedini</taxon>
        <taxon>Aedes</taxon>
        <taxon>Stegomyia</taxon>
    </lineage>
</organism>
<feature type="compositionally biased region" description="Basic residues" evidence="21">
    <location>
        <begin position="1"/>
        <end position="16"/>
    </location>
</feature>
<dbReference type="OrthoDB" id="431720at2759"/>
<keyword evidence="3" id="KW-0597">Phosphoprotein</keyword>
<dbReference type="GO" id="GO:0008331">
    <property type="term" value="F:high voltage-gated calcium channel activity"/>
    <property type="evidence" value="ECO:0007669"/>
    <property type="project" value="TreeGrafter"/>
</dbReference>
<dbReference type="FunFam" id="1.20.120.350:FF:000001">
    <property type="entry name" value="Voltage-dependent L-type calcium channel subunit alpha"/>
    <property type="match status" value="1"/>
</dbReference>
<dbReference type="Gene3D" id="1.20.120.350">
    <property type="entry name" value="Voltage-gated potassium channels. Chain C"/>
    <property type="match status" value="4"/>
</dbReference>
<dbReference type="GO" id="GO:0009582">
    <property type="term" value="P:detection of abiotic stimulus"/>
    <property type="evidence" value="ECO:0007669"/>
    <property type="project" value="UniProtKB-ARBA"/>
</dbReference>
<dbReference type="GO" id="GO:0016322">
    <property type="term" value="P:neuron remodeling"/>
    <property type="evidence" value="ECO:0007669"/>
    <property type="project" value="UniProtKB-ARBA"/>
</dbReference>
<dbReference type="GO" id="GO:0098703">
    <property type="term" value="P:calcium ion import across plasma membrane"/>
    <property type="evidence" value="ECO:0007669"/>
    <property type="project" value="TreeGrafter"/>
</dbReference>
<proteinExistence type="inferred from homology"/>
<dbReference type="Proteomes" id="UP000008820">
    <property type="component" value="Chromosome 3"/>
</dbReference>
<feature type="region of interest" description="Disordered" evidence="21">
    <location>
        <begin position="400"/>
        <end position="419"/>
    </location>
</feature>
<evidence type="ECO:0000256" key="22">
    <source>
        <dbReference type="SAM" id="Phobius"/>
    </source>
</evidence>
<evidence type="ECO:0000256" key="3">
    <source>
        <dbReference type="ARBA" id="ARBA00022553"/>
    </source>
</evidence>
<evidence type="ECO:0000256" key="20">
    <source>
        <dbReference type="RuleBase" id="RU003808"/>
    </source>
</evidence>
<evidence type="ECO:0000256" key="10">
    <source>
        <dbReference type="ARBA" id="ARBA00022882"/>
    </source>
</evidence>
<evidence type="ECO:0000256" key="12">
    <source>
        <dbReference type="ARBA" id="ARBA00023065"/>
    </source>
</evidence>
<dbReference type="Pfam" id="PF08763">
    <property type="entry name" value="Ca_chan_IQ"/>
    <property type="match status" value="1"/>
</dbReference>
<sequence length="1805" mass="207261">MGPKKGKKGTSPRHRTGPPPPGPSSLFIFAEDNFIRKATKFIIEWPPFEYAVLLTIIANCVVLALEEHLPHGDKTVLAQKLELTESYFLCIFTIEAALKIIALGLVLHADSYLRNIWNMMDFFVVFTGLITLLPLPLDIDLRTLRSIRVLRPLKLVSGVPSLQVVLKSIIKAMAPLLQIGLLVLFAIVIFAIIGLEFYSGALHKSCYSLENAFEIVEEGDMPTPCYDDDDTMNVELPAGVHLCNHNESACIEQWEGPNYGITNFDNIGFAMLTVFQCITMEGWTSTMYWTNDALGSTFNWIYFVPLIIIGSFFMLNLVLGVLSGEFAREREKVENRQEFLKLRRQQQLEKELNGFVEWICKAEEIILAEDRTTEEERMYIIEARKKAAAKRKKLKNLGKSKSSETDDEEATTESGDEGILKKEKKPAKSGFWRAEKRFRYGIRHTVKTQWFYWFVIVLVFLNTICVAVEHYGQPNWLSLFLYYAEFAFLGLFMCEMLIKIYALGPRIYFESAFNRFDCIVIAGSIFEVVWSAYKEGSFGISVLRALRLLRIFKVTKYWSSLRNLVISLLSSMRSIISLLFLLFLFILIFALLGMQLFGGQFILPEGTPPTNFNTFTIALLTVFQILTGEDWNEVMYLGINSQGGHESGMIYSLYFIILTLFGNYTLLNVFLAIAVDNLANAQELTAAEEQQQERDKEKQQMELEKEMEALQKAKDGTPTTEEAEAEKEKETKKEEAKNEEEDEEQGEGPKPMLPYSCMFIFSSTNPMRRAAHWVVNLRYFDFFIMIVISLSSIALAAEDPVQEDAPRNIVLNNLDYAFTCVFTIELLLKLIDLGVILHPGSYLREIWNIMDAVVVGCAVISIGFDISGSDAGADLSTIKSLRVLRVLRPLKTIKRVPKLKAVFDCVVGSLKNVINILIVYILFQFIFAVIAVQLFNGKFFYCSDDSKHNSIDCQGSYFVFDEVDGMPKKADREWKTQYFNYDNVATAMLTLFAVQTGEGWPQVLQNSMAATYEDQGPIQNFRIEMSIFYVVYFVVFPFFFVNIFVALIIITFQEQGEAELQDGEIDKNQKSCIDFTIGARPLERYIPTKHSGFKYTVWRIIVSAPFEYFIMSLIVFNTLLLMLKCHDQNKKLENFMKYLNMIFTGMFSVETVLKIIGFGARNFFKDAWNVFDLITVIGSIVDALILLLWENSFNVGFLRLFRAARLIKLLRQGDTIRILLWTFVQSFKALPYVCLLIAMLFFIYAIIGMQVFGNIELDPDTAISRHNNFRSFLDGLMLLFRCATGESWPNIMLACLKGRPCDPRANKPNETCGSTLAYGYFVSFIFFCSFLMLNLFVAVIMDNFDYLTRDSSILGAHHLDEFVRIWAEYDPSASGKLHFTEMFDMLKNMAPPLGFGNKCPNRLAYKKLTRMNMPLDEEGRVSFTTTLFALIRENLSIKMRPAEEMDQADMELRQTIKQIWPIQAKKMIDLLVPPKDMLNTGKMTVGKIYAGILLLETWRNNKCVQLECDAPDLQDRKSHEIQEAYIDDGHLHPGHDARGAHRRSPSIQYGYEPWHLLATSPARSPSPTRLDTQISAHHRYNRRIHPYGTTSLCQRSRSPSPARLQELRERERERYREEIVSRPYIQHTYPVLQSHRDFGRRLPPRPIKPTTLQLKSTNINFPRLNTSPTHQSLHLSLNTHSLPYGVHSLPNSRGEISRDPRIYHHTESERDRERERLRERERDYGSRYVFRDTERELFEIERELERARDSARDTDYERVEPLSYEHLYNLGRTGGSAFGSSALNGFKPKVGMHSIYSESDEGDWC</sequence>
<accession>A0A6I8UA00</accession>
<dbReference type="FunFam" id="1.10.287.70:FF:000007">
    <property type="entry name" value="Voltage-dependent L-type calcium channel subunit alpha"/>
    <property type="match status" value="1"/>
</dbReference>
<feature type="transmembrane region" description="Helical" evidence="22">
    <location>
        <begin position="849"/>
        <end position="867"/>
    </location>
</feature>
<feature type="transmembrane region" description="Helical" evidence="22">
    <location>
        <begin position="450"/>
        <end position="468"/>
    </location>
</feature>
<dbReference type="SMART" id="SM01062">
    <property type="entry name" value="Ca_chan_IQ"/>
    <property type="match status" value="1"/>
</dbReference>
<dbReference type="GO" id="GO:0007268">
    <property type="term" value="P:chemical synaptic transmission"/>
    <property type="evidence" value="ECO:0007669"/>
    <property type="project" value="TreeGrafter"/>
</dbReference>
<evidence type="ECO:0000256" key="6">
    <source>
        <dbReference type="ARBA" id="ARBA00022692"/>
    </source>
</evidence>
<dbReference type="InterPro" id="IPR005821">
    <property type="entry name" value="Ion_trans_dom"/>
</dbReference>
<dbReference type="EnsemblMetazoa" id="AAEL027127-RJ">
    <property type="protein sequence ID" value="AAEL027127-PJ"/>
    <property type="gene ID" value="AAEL027127"/>
</dbReference>
<dbReference type="FunFam" id="1.20.120.350:FF:000013">
    <property type="entry name" value="Voltage-dependent N-type calcium channel subunit alpha"/>
    <property type="match status" value="1"/>
</dbReference>
<evidence type="ECO:0000256" key="2">
    <source>
        <dbReference type="ARBA" id="ARBA00022448"/>
    </source>
</evidence>
<dbReference type="GO" id="GO:0019722">
    <property type="term" value="P:calcium-mediated signaling"/>
    <property type="evidence" value="ECO:0007669"/>
    <property type="project" value="UniProtKB-ARBA"/>
</dbReference>
<name>A0A6I8UA00_AEDAE</name>
<evidence type="ECO:0000256" key="11">
    <source>
        <dbReference type="ARBA" id="ARBA00022989"/>
    </source>
</evidence>
<dbReference type="InterPro" id="IPR014873">
    <property type="entry name" value="VDCC_a1su_IQ"/>
</dbReference>
<feature type="transmembrane region" description="Helical" evidence="22">
    <location>
        <begin position="1097"/>
        <end position="1123"/>
    </location>
</feature>
<keyword evidence="10 20" id="KW-0851">Voltage-gated channel</keyword>
<keyword evidence="14 19" id="KW-0325">Glycoprotein</keyword>
<reference evidence="25 26" key="1">
    <citation type="submission" date="2017-06" db="EMBL/GenBank/DDBJ databases">
        <title>Aedes aegypti genome working group (AGWG) sequencing and assembly.</title>
        <authorList>
            <consortium name="Aedes aegypti Genome Working Group (AGWG)"/>
            <person name="Matthews B.J."/>
        </authorList>
    </citation>
    <scope>NUCLEOTIDE SEQUENCE [LARGE SCALE GENOMIC DNA]</scope>
    <source>
        <strain evidence="25 26">LVP_AGWG</strain>
    </source>
</reference>
<protein>
    <recommendedName>
        <fullName evidence="17">Voltage-dependent calcium channel type A subunit alpha-1</fullName>
    </recommendedName>
</protein>
<feature type="binding site" evidence="18">
    <location>
        <position position="281"/>
    </location>
    <ligand>
        <name>Ca(2+)</name>
        <dbReference type="ChEBI" id="CHEBI:29108"/>
    </ligand>
</feature>
<feature type="transmembrane region" description="Helical" evidence="22">
    <location>
        <begin position="119"/>
        <end position="137"/>
    </location>
</feature>
<keyword evidence="9 18" id="KW-0106">Calcium</keyword>
<keyword evidence="2" id="KW-0813">Transport</keyword>
<dbReference type="GO" id="GO:0016323">
    <property type="term" value="C:basolateral plasma membrane"/>
    <property type="evidence" value="ECO:0007669"/>
    <property type="project" value="UniProtKB-ARBA"/>
</dbReference>
<dbReference type="GO" id="GO:0045202">
    <property type="term" value="C:synapse"/>
    <property type="evidence" value="ECO:0007669"/>
    <property type="project" value="GOC"/>
</dbReference>
<feature type="transmembrane region" description="Helical" evidence="22">
    <location>
        <begin position="816"/>
        <end position="837"/>
    </location>
</feature>
<dbReference type="InterPro" id="IPR002077">
    <property type="entry name" value="VDCCAlpha1"/>
</dbReference>
<dbReference type="GO" id="GO:0009581">
    <property type="term" value="P:detection of external stimulus"/>
    <property type="evidence" value="ECO:0007669"/>
    <property type="project" value="UniProtKB-ARBA"/>
</dbReference>
<feature type="region of interest" description="Disordered" evidence="21">
    <location>
        <begin position="709"/>
        <end position="750"/>
    </location>
</feature>
<dbReference type="Gene3D" id="6.10.250.2500">
    <property type="match status" value="1"/>
</dbReference>
<dbReference type="GO" id="GO:0005509">
    <property type="term" value="F:calcium ion binding"/>
    <property type="evidence" value="ECO:0007669"/>
    <property type="project" value="InterPro"/>
</dbReference>
<evidence type="ECO:0000256" key="21">
    <source>
        <dbReference type="SAM" id="MobiDB-lite"/>
    </source>
</evidence>
<dbReference type="FunFam" id="1.20.120.350:FF:000043">
    <property type="entry name" value="Voltage-dependent L-type calcium channel subunit alpha"/>
    <property type="match status" value="1"/>
</dbReference>
<feature type="transmembrane region" description="Helical" evidence="22">
    <location>
        <begin position="648"/>
        <end position="675"/>
    </location>
</feature>
<keyword evidence="11 22" id="KW-1133">Transmembrane helix</keyword>
<feature type="transmembrane region" description="Helical" evidence="22">
    <location>
        <begin position="86"/>
        <end position="107"/>
    </location>
</feature>
<dbReference type="FunFam" id="1.20.120.350:FF:000011">
    <property type="entry name" value="Voltage-dependent N-type calcium channel subunit alpha"/>
    <property type="match status" value="1"/>
</dbReference>
<dbReference type="InterPro" id="IPR050599">
    <property type="entry name" value="VDCC_alpha-1_subunit"/>
</dbReference>
<evidence type="ECO:0000256" key="17">
    <source>
        <dbReference type="ARBA" id="ARBA00069462"/>
    </source>
</evidence>
<feature type="transmembrane region" description="Helical" evidence="22">
    <location>
        <begin position="1317"/>
        <end position="1341"/>
    </location>
</feature>
<evidence type="ECO:0000256" key="7">
    <source>
        <dbReference type="ARBA" id="ARBA00022723"/>
    </source>
</evidence>
<evidence type="ECO:0000256" key="1">
    <source>
        <dbReference type="ARBA" id="ARBA00004141"/>
    </source>
</evidence>
<dbReference type="GO" id="GO:0050906">
    <property type="term" value="P:detection of stimulus involved in sensory perception"/>
    <property type="evidence" value="ECO:0007669"/>
    <property type="project" value="UniProtKB-ARBA"/>
</dbReference>
<feature type="compositionally biased region" description="Acidic residues" evidence="21">
    <location>
        <begin position="405"/>
        <end position="416"/>
    </location>
</feature>
<dbReference type="Pfam" id="PF00520">
    <property type="entry name" value="Ion_trans"/>
    <property type="match status" value="4"/>
</dbReference>